<dbReference type="GO" id="GO:0009103">
    <property type="term" value="P:lipopolysaccharide biosynthetic process"/>
    <property type="evidence" value="ECO:0007669"/>
    <property type="project" value="UniProtKB-KW"/>
</dbReference>
<dbReference type="OrthoDB" id="9807795at2"/>
<dbReference type="Proteomes" id="UP000295142">
    <property type="component" value="Unassembled WGS sequence"/>
</dbReference>
<dbReference type="PANTHER" id="PTHR48090:SF3">
    <property type="entry name" value="UNDECAPRENYL-PHOSPHATE 4-DEOXY-4-FORMAMIDO-L-ARABINOSE TRANSFERASE"/>
    <property type="match status" value="1"/>
</dbReference>
<dbReference type="PANTHER" id="PTHR48090">
    <property type="entry name" value="UNDECAPRENYL-PHOSPHATE 4-DEOXY-4-FORMAMIDO-L-ARABINOSE TRANSFERASE-RELATED"/>
    <property type="match status" value="1"/>
</dbReference>
<evidence type="ECO:0000313" key="10">
    <source>
        <dbReference type="EMBL" id="TCO71584.1"/>
    </source>
</evidence>
<organism evidence="10 11">
    <name type="scientific">Rhodovulum euryhalinum</name>
    <dbReference type="NCBI Taxonomy" id="35805"/>
    <lineage>
        <taxon>Bacteria</taxon>
        <taxon>Pseudomonadati</taxon>
        <taxon>Pseudomonadota</taxon>
        <taxon>Alphaproteobacteria</taxon>
        <taxon>Rhodobacterales</taxon>
        <taxon>Paracoccaceae</taxon>
        <taxon>Rhodovulum</taxon>
    </lineage>
</organism>
<evidence type="ECO:0000256" key="8">
    <source>
        <dbReference type="SAM" id="MobiDB-lite"/>
    </source>
</evidence>
<feature type="domain" description="Glycosyltransferase 2-like" evidence="9">
    <location>
        <begin position="3"/>
        <end position="166"/>
    </location>
</feature>
<keyword evidence="5" id="KW-0448">Lipopolysaccharide biosynthesis</keyword>
<sequence length="268" mass="29312">MISIVIPAHDEAENVESLIREIHAACADLPCKEVIVVDDGSRDGTGDIVQGLRSEFPWLRLVRHDRAGGQSAAVHSGVAAAKGEIICTLDGDLQNPPAEIPRLVAPFLKGDADPALGLVAGQRVKRHDTWSKRAASRFANGLRGWVLSDNTRDTGCGLKAFRRDAFLALPFFNHMHRYLPALFSAHGWTIAHVDVSHRARVAGRSKYSNLQRGLVGAYDLVGVGWLLRRRKSVRPTEVAPNGQIVMQKEARMDAQPAVPRRTEKESAA</sequence>
<keyword evidence="6" id="KW-1133">Transmembrane helix</keyword>
<name>A0A4R2KEX2_9RHOB</name>
<dbReference type="GO" id="GO:0099621">
    <property type="term" value="F:undecaprenyl-phosphate 4-deoxy-4-formamido-L-arabinose transferase activity"/>
    <property type="evidence" value="ECO:0007669"/>
    <property type="project" value="TreeGrafter"/>
</dbReference>
<reference evidence="10 11" key="1">
    <citation type="submission" date="2019-03" db="EMBL/GenBank/DDBJ databases">
        <title>Genomic Encyclopedia of Type Strains, Phase IV (KMG-IV): sequencing the most valuable type-strain genomes for metagenomic binning, comparative biology and taxonomic classification.</title>
        <authorList>
            <person name="Goeker M."/>
        </authorList>
    </citation>
    <scope>NUCLEOTIDE SEQUENCE [LARGE SCALE GENOMIC DNA]</scope>
    <source>
        <strain evidence="10 11">DSM 4868</strain>
    </source>
</reference>
<dbReference type="Pfam" id="PF00535">
    <property type="entry name" value="Glycos_transf_2"/>
    <property type="match status" value="1"/>
</dbReference>
<keyword evidence="3 10" id="KW-0808">Transferase</keyword>
<evidence type="ECO:0000256" key="2">
    <source>
        <dbReference type="ARBA" id="ARBA00022676"/>
    </source>
</evidence>
<dbReference type="InterPro" id="IPR029044">
    <property type="entry name" value="Nucleotide-diphossugar_trans"/>
</dbReference>
<dbReference type="Gene3D" id="3.90.550.10">
    <property type="entry name" value="Spore Coat Polysaccharide Biosynthesis Protein SpsA, Chain A"/>
    <property type="match status" value="1"/>
</dbReference>
<dbReference type="AlphaFoldDB" id="A0A4R2KEX2"/>
<evidence type="ECO:0000256" key="1">
    <source>
        <dbReference type="ARBA" id="ARBA00022475"/>
    </source>
</evidence>
<dbReference type="GO" id="GO:0005886">
    <property type="term" value="C:plasma membrane"/>
    <property type="evidence" value="ECO:0007669"/>
    <property type="project" value="TreeGrafter"/>
</dbReference>
<keyword evidence="11" id="KW-1185">Reference proteome</keyword>
<gene>
    <name evidence="10" type="ORF">EV655_10676</name>
</gene>
<dbReference type="InterPro" id="IPR001173">
    <property type="entry name" value="Glyco_trans_2-like"/>
</dbReference>
<evidence type="ECO:0000256" key="4">
    <source>
        <dbReference type="ARBA" id="ARBA00022692"/>
    </source>
</evidence>
<keyword evidence="2 10" id="KW-0328">Glycosyltransferase</keyword>
<evidence type="ECO:0000256" key="6">
    <source>
        <dbReference type="ARBA" id="ARBA00022989"/>
    </source>
</evidence>
<dbReference type="InterPro" id="IPR050256">
    <property type="entry name" value="Glycosyltransferase_2"/>
</dbReference>
<dbReference type="EMBL" id="SLWW01000006">
    <property type="protein sequence ID" value="TCO71584.1"/>
    <property type="molecule type" value="Genomic_DNA"/>
</dbReference>
<keyword evidence="4" id="KW-0812">Transmembrane</keyword>
<evidence type="ECO:0000256" key="7">
    <source>
        <dbReference type="ARBA" id="ARBA00023136"/>
    </source>
</evidence>
<keyword evidence="7" id="KW-0472">Membrane</keyword>
<dbReference type="SUPFAM" id="SSF53448">
    <property type="entry name" value="Nucleotide-diphospho-sugar transferases"/>
    <property type="match status" value="1"/>
</dbReference>
<protein>
    <submittedName>
        <fullName evidence="10">Dolichol-phosphate mannosyltransferase</fullName>
    </submittedName>
</protein>
<comment type="caution">
    <text evidence="10">The sequence shown here is derived from an EMBL/GenBank/DDBJ whole genome shotgun (WGS) entry which is preliminary data.</text>
</comment>
<dbReference type="FunFam" id="3.90.550.10:FF:000170">
    <property type="entry name" value="Dolichol-phosphate mannosyltransferase"/>
    <property type="match status" value="1"/>
</dbReference>
<evidence type="ECO:0000313" key="11">
    <source>
        <dbReference type="Proteomes" id="UP000295142"/>
    </source>
</evidence>
<evidence type="ECO:0000259" key="9">
    <source>
        <dbReference type="Pfam" id="PF00535"/>
    </source>
</evidence>
<keyword evidence="1" id="KW-1003">Cell membrane</keyword>
<evidence type="ECO:0000256" key="3">
    <source>
        <dbReference type="ARBA" id="ARBA00022679"/>
    </source>
</evidence>
<evidence type="ECO:0000256" key="5">
    <source>
        <dbReference type="ARBA" id="ARBA00022985"/>
    </source>
</evidence>
<feature type="region of interest" description="Disordered" evidence="8">
    <location>
        <begin position="248"/>
        <end position="268"/>
    </location>
</feature>
<accession>A0A4R2KEX2</accession>
<dbReference type="RefSeq" id="WP_132543860.1">
    <property type="nucleotide sequence ID" value="NZ_SLWW01000006.1"/>
</dbReference>
<dbReference type="CDD" id="cd04179">
    <property type="entry name" value="DPM_DPG-synthase_like"/>
    <property type="match status" value="1"/>
</dbReference>
<proteinExistence type="predicted"/>